<feature type="non-terminal residue" evidence="2">
    <location>
        <position position="1"/>
    </location>
</feature>
<sequence>KTRFKIMSITLEGFKRVMGAFWKSMPTEIVVLIGFLMALSQLDFLPLPILQVLASITSVVAFGMLYVRIYNKMAHDIETGKAVRKAEVNHITKRYIQARPEYISMIKSNNKTVIQNAKEAVIKVDTIPKPEPKKPIILP</sequence>
<feature type="transmembrane region" description="Helical" evidence="1">
    <location>
        <begin position="45"/>
        <end position="67"/>
    </location>
</feature>
<feature type="transmembrane region" description="Helical" evidence="1">
    <location>
        <begin position="20"/>
        <end position="39"/>
    </location>
</feature>
<protein>
    <submittedName>
        <fullName evidence="2">Uncharacterized protein</fullName>
    </submittedName>
</protein>
<organism evidence="2">
    <name type="scientific">marine sediment metagenome</name>
    <dbReference type="NCBI Taxonomy" id="412755"/>
    <lineage>
        <taxon>unclassified sequences</taxon>
        <taxon>metagenomes</taxon>
        <taxon>ecological metagenomes</taxon>
    </lineage>
</organism>
<keyword evidence="1" id="KW-0812">Transmembrane</keyword>
<proteinExistence type="predicted"/>
<evidence type="ECO:0000256" key="1">
    <source>
        <dbReference type="SAM" id="Phobius"/>
    </source>
</evidence>
<keyword evidence="1" id="KW-1133">Transmembrane helix</keyword>
<evidence type="ECO:0000313" key="2">
    <source>
        <dbReference type="EMBL" id="GAG17870.1"/>
    </source>
</evidence>
<dbReference type="AlphaFoldDB" id="X0VHX2"/>
<gene>
    <name evidence="2" type="ORF">S01H1_46973</name>
</gene>
<name>X0VHX2_9ZZZZ</name>
<accession>X0VHX2</accession>
<dbReference type="EMBL" id="BARS01030096">
    <property type="protein sequence ID" value="GAG17870.1"/>
    <property type="molecule type" value="Genomic_DNA"/>
</dbReference>
<comment type="caution">
    <text evidence="2">The sequence shown here is derived from an EMBL/GenBank/DDBJ whole genome shotgun (WGS) entry which is preliminary data.</text>
</comment>
<reference evidence="2" key="1">
    <citation type="journal article" date="2014" name="Front. Microbiol.">
        <title>High frequency of phylogenetically diverse reductive dehalogenase-homologous genes in deep subseafloor sedimentary metagenomes.</title>
        <authorList>
            <person name="Kawai M."/>
            <person name="Futagami T."/>
            <person name="Toyoda A."/>
            <person name="Takaki Y."/>
            <person name="Nishi S."/>
            <person name="Hori S."/>
            <person name="Arai W."/>
            <person name="Tsubouchi T."/>
            <person name="Morono Y."/>
            <person name="Uchiyama I."/>
            <person name="Ito T."/>
            <person name="Fujiyama A."/>
            <person name="Inagaki F."/>
            <person name="Takami H."/>
        </authorList>
    </citation>
    <scope>NUCLEOTIDE SEQUENCE</scope>
    <source>
        <strain evidence="2">Expedition CK06-06</strain>
    </source>
</reference>
<keyword evidence="1" id="KW-0472">Membrane</keyword>